<name>A0A5Q0QJ71_9SPHI</name>
<dbReference type="PROSITE" id="PS00211">
    <property type="entry name" value="ABC_TRANSPORTER_1"/>
    <property type="match status" value="1"/>
</dbReference>
<accession>A0A5Q0QJ71</accession>
<dbReference type="GO" id="GO:0005524">
    <property type="term" value="F:ATP binding"/>
    <property type="evidence" value="ECO:0007669"/>
    <property type="project" value="UniProtKB-KW"/>
</dbReference>
<evidence type="ECO:0000313" key="5">
    <source>
        <dbReference type="EMBL" id="QGA27760.1"/>
    </source>
</evidence>
<keyword evidence="6" id="KW-1185">Reference proteome</keyword>
<dbReference type="PANTHER" id="PTHR42781">
    <property type="entry name" value="SPERMIDINE/PUTRESCINE IMPORT ATP-BINDING PROTEIN POTA"/>
    <property type="match status" value="1"/>
</dbReference>
<protein>
    <submittedName>
        <fullName evidence="5">ATP-binding cassette domain-containing protein</fullName>
    </submittedName>
</protein>
<evidence type="ECO:0000256" key="1">
    <source>
        <dbReference type="ARBA" id="ARBA00022448"/>
    </source>
</evidence>
<keyword evidence="3 5" id="KW-0067">ATP-binding</keyword>
<dbReference type="PROSITE" id="PS50893">
    <property type="entry name" value="ABC_TRANSPORTER_2"/>
    <property type="match status" value="1"/>
</dbReference>
<feature type="domain" description="ABC transporter" evidence="4">
    <location>
        <begin position="23"/>
        <end position="259"/>
    </location>
</feature>
<dbReference type="InterPro" id="IPR003439">
    <property type="entry name" value="ABC_transporter-like_ATP-bd"/>
</dbReference>
<keyword evidence="1" id="KW-0813">Transport</keyword>
<dbReference type="Proteomes" id="UP000326921">
    <property type="component" value="Chromosome"/>
</dbReference>
<dbReference type="PANTHER" id="PTHR42781:SF9">
    <property type="entry name" value="AMINO ACID ABC TRANSPORTER, ATP-BINDING PROTEIN-RELATED"/>
    <property type="match status" value="1"/>
</dbReference>
<evidence type="ECO:0000256" key="2">
    <source>
        <dbReference type="ARBA" id="ARBA00022741"/>
    </source>
</evidence>
<evidence type="ECO:0000256" key="3">
    <source>
        <dbReference type="ARBA" id="ARBA00022840"/>
    </source>
</evidence>
<proteinExistence type="predicted"/>
<dbReference type="InterPro" id="IPR050093">
    <property type="entry name" value="ABC_SmlMolc_Importer"/>
</dbReference>
<dbReference type="KEGG" id="sphe:GFH32_16155"/>
<dbReference type="AlphaFoldDB" id="A0A5Q0QJ71"/>
<evidence type="ECO:0000313" key="6">
    <source>
        <dbReference type="Proteomes" id="UP000326921"/>
    </source>
</evidence>
<dbReference type="SUPFAM" id="SSF52540">
    <property type="entry name" value="P-loop containing nucleoside triphosphate hydrolases"/>
    <property type="match status" value="1"/>
</dbReference>
<dbReference type="EMBL" id="CP045652">
    <property type="protein sequence ID" value="QGA27760.1"/>
    <property type="molecule type" value="Genomic_DNA"/>
</dbReference>
<organism evidence="5 6">
    <name type="scientific">Sphingobacterium zhuxiongii</name>
    <dbReference type="NCBI Taxonomy" id="2662364"/>
    <lineage>
        <taxon>Bacteria</taxon>
        <taxon>Pseudomonadati</taxon>
        <taxon>Bacteroidota</taxon>
        <taxon>Sphingobacteriia</taxon>
        <taxon>Sphingobacteriales</taxon>
        <taxon>Sphingobacteriaceae</taxon>
        <taxon>Sphingobacterium</taxon>
    </lineage>
</organism>
<dbReference type="SMART" id="SM00382">
    <property type="entry name" value="AAA"/>
    <property type="match status" value="1"/>
</dbReference>
<dbReference type="InterPro" id="IPR027417">
    <property type="entry name" value="P-loop_NTPase"/>
</dbReference>
<reference evidence="5 6" key="1">
    <citation type="submission" date="2019-10" db="EMBL/GenBank/DDBJ databases">
        <authorList>
            <person name="Dong K."/>
        </authorList>
    </citation>
    <scope>NUCLEOTIDE SEQUENCE [LARGE SCALE GENOMIC DNA]</scope>
    <source>
        <strain evidence="6">dk4302</strain>
    </source>
</reference>
<gene>
    <name evidence="5" type="ORF">GFH32_16155</name>
</gene>
<dbReference type="GO" id="GO:0016887">
    <property type="term" value="F:ATP hydrolysis activity"/>
    <property type="evidence" value="ECO:0007669"/>
    <property type="project" value="InterPro"/>
</dbReference>
<sequence>MSQKSTSCQYIFSDVQQPNLPLINGKDVSCIFDGNQQVVAVNHVNFGIEEGKITAIIGESGSGKSTLLRLIYGLAEPATGEVRYRGWLVPTRKDKLIPGHDAMKLVSQGFDDLNQYAKVWDNVASQLPNTDLDRKRNKTQDVLAKLRIDHLAQKRVADLSGGEKQRVAICRALINDPEVLLMDEPFNQVDAAFRDDLQQDIQQIVLDTGLTVVLVSHDPAEVLAMADYLVVMKNGHIVDQGDPTDLYYRPQNPYTARLLAKSNVLTADQASDLGIESDGLVSIHQEAIQFKEVENGRFWVKESRFRGMFTEIILGNDKLDLHVVQFPAKTIKKNTRIDILVSSVHYFESKS</sequence>
<dbReference type="RefSeq" id="WP_153512587.1">
    <property type="nucleotide sequence ID" value="NZ_CP045652.1"/>
</dbReference>
<dbReference type="InterPro" id="IPR003593">
    <property type="entry name" value="AAA+_ATPase"/>
</dbReference>
<evidence type="ECO:0000259" key="4">
    <source>
        <dbReference type="PROSITE" id="PS50893"/>
    </source>
</evidence>
<keyword evidence="2" id="KW-0547">Nucleotide-binding</keyword>
<dbReference type="Pfam" id="PF00005">
    <property type="entry name" value="ABC_tran"/>
    <property type="match status" value="1"/>
</dbReference>
<dbReference type="InterPro" id="IPR017871">
    <property type="entry name" value="ABC_transporter-like_CS"/>
</dbReference>
<dbReference type="Gene3D" id="3.40.50.300">
    <property type="entry name" value="P-loop containing nucleotide triphosphate hydrolases"/>
    <property type="match status" value="1"/>
</dbReference>